<evidence type="ECO:0000256" key="1">
    <source>
        <dbReference type="SAM" id="Phobius"/>
    </source>
</evidence>
<dbReference type="InterPro" id="IPR053150">
    <property type="entry name" value="Teicoplanin_resist-assoc"/>
</dbReference>
<feature type="transmembrane region" description="Helical" evidence="1">
    <location>
        <begin position="142"/>
        <end position="163"/>
    </location>
</feature>
<keyword evidence="1" id="KW-0472">Membrane</keyword>
<protein>
    <recommendedName>
        <fullName evidence="2">VanZ-like domain-containing protein</fullName>
    </recommendedName>
</protein>
<evidence type="ECO:0000259" key="2">
    <source>
        <dbReference type="Pfam" id="PF04892"/>
    </source>
</evidence>
<dbReference type="HOGENOM" id="CLU_077618_7_1_9"/>
<feature type="domain" description="VanZ-like" evidence="2">
    <location>
        <begin position="12"/>
        <end position="129"/>
    </location>
</feature>
<dbReference type="RefSeq" id="WP_009525475.1">
    <property type="nucleotide sequence ID" value="NZ_JH414552.1"/>
</dbReference>
<keyword evidence="1" id="KW-0812">Transmembrane</keyword>
<dbReference type="Proteomes" id="UP000006437">
    <property type="component" value="Unassembled WGS sequence"/>
</dbReference>
<proteinExistence type="predicted"/>
<dbReference type="PANTHER" id="PTHR36834:SF2">
    <property type="entry name" value="MEMBRANE PROTEIN"/>
    <property type="match status" value="1"/>
</dbReference>
<gene>
    <name evidence="3" type="ORF">HMPREF9629_01240</name>
</gene>
<dbReference type="EMBL" id="AFZE01000003">
    <property type="protein sequence ID" value="EHL16400.1"/>
    <property type="molecule type" value="Genomic_DNA"/>
</dbReference>
<dbReference type="InterPro" id="IPR006976">
    <property type="entry name" value="VanZ-like"/>
</dbReference>
<feature type="transmembrane region" description="Helical" evidence="1">
    <location>
        <begin position="7"/>
        <end position="24"/>
    </location>
</feature>
<organism evidence="3 4">
    <name type="scientific">Peptoanaerobacter stomatis</name>
    <dbReference type="NCBI Taxonomy" id="796937"/>
    <lineage>
        <taxon>Bacteria</taxon>
        <taxon>Bacillati</taxon>
        <taxon>Bacillota</taxon>
        <taxon>Clostridia</taxon>
        <taxon>Peptostreptococcales</taxon>
        <taxon>Filifactoraceae</taxon>
        <taxon>Peptoanaerobacter</taxon>
    </lineage>
</organism>
<dbReference type="PANTHER" id="PTHR36834">
    <property type="entry name" value="MEMBRANE PROTEIN-RELATED"/>
    <property type="match status" value="1"/>
</dbReference>
<dbReference type="Pfam" id="PF04892">
    <property type="entry name" value="VanZ"/>
    <property type="match status" value="1"/>
</dbReference>
<comment type="caution">
    <text evidence="3">The sequence shown here is derived from an EMBL/GenBank/DDBJ whole genome shotgun (WGS) entry which is preliminary data.</text>
</comment>
<feature type="transmembrane region" description="Helical" evidence="1">
    <location>
        <begin position="113"/>
        <end position="130"/>
    </location>
</feature>
<accession>G9WYI9</accession>
<keyword evidence="1" id="KW-1133">Transmembrane helix</keyword>
<sequence length="165" mass="18691">MKSKKITLILMIFYLIALIWVIIFKLEFSIKELPQIRNINLIPFNQPSIVNGKADISEIVLNVLAFIPYGLFIHILMDEKSILKKLFIIFATSFIFELIQYIFAIGASDITDIISNTSGGIIGVVVSMFMEKLLRENWIKFINIVSTICAIILTAIIVILLLANI</sequence>
<name>G9WYI9_9FIRM</name>
<evidence type="ECO:0000313" key="4">
    <source>
        <dbReference type="Proteomes" id="UP000006437"/>
    </source>
</evidence>
<evidence type="ECO:0000313" key="3">
    <source>
        <dbReference type="EMBL" id="EHL16400.1"/>
    </source>
</evidence>
<dbReference type="PATRIC" id="fig|796937.3.peg.433"/>
<feature type="transmembrane region" description="Helical" evidence="1">
    <location>
        <begin position="86"/>
        <end position="107"/>
    </location>
</feature>
<reference evidence="3 4" key="1">
    <citation type="submission" date="2011-08" db="EMBL/GenBank/DDBJ databases">
        <title>The Genome Sequence of Eubacteriaceae bacterium ACC19a.</title>
        <authorList>
            <consortium name="The Broad Institute Genome Sequencing Platform"/>
            <person name="Earl A."/>
            <person name="Ward D."/>
            <person name="Feldgarden M."/>
            <person name="Gevers D."/>
            <person name="Sizova M."/>
            <person name="Hazen A."/>
            <person name="Epstein S."/>
            <person name="Young S.K."/>
            <person name="Zeng Q."/>
            <person name="Gargeya S."/>
            <person name="Fitzgerald M."/>
            <person name="Haas B."/>
            <person name="Abouelleil A."/>
            <person name="Alvarado L."/>
            <person name="Arachchi H.M."/>
            <person name="Berlin A."/>
            <person name="Brown A."/>
            <person name="Chapman S.B."/>
            <person name="Chen Z."/>
            <person name="Dunbar C."/>
            <person name="Freedman E."/>
            <person name="Gearin G."/>
            <person name="Gellesch M."/>
            <person name="Goldberg J."/>
            <person name="Griggs A."/>
            <person name="Gujja S."/>
            <person name="Heiman D."/>
            <person name="Howarth C."/>
            <person name="Larson L."/>
            <person name="Lui A."/>
            <person name="MacDonald P.J.P."/>
            <person name="Montmayeur A."/>
            <person name="Murphy C."/>
            <person name="Neiman D."/>
            <person name="Pearson M."/>
            <person name="Priest M."/>
            <person name="Roberts A."/>
            <person name="Saif S."/>
            <person name="Shea T."/>
            <person name="Shenoy N."/>
            <person name="Sisk P."/>
            <person name="Stolte C."/>
            <person name="Sykes S."/>
            <person name="Wortman J."/>
            <person name="Nusbaum C."/>
            <person name="Birren B."/>
        </authorList>
    </citation>
    <scope>NUCLEOTIDE SEQUENCE [LARGE SCALE GENOMIC DNA]</scope>
    <source>
        <strain evidence="3 4">ACC19a</strain>
    </source>
</reference>
<feature type="transmembrane region" description="Helical" evidence="1">
    <location>
        <begin position="59"/>
        <end position="77"/>
    </location>
</feature>
<dbReference type="AlphaFoldDB" id="G9WYI9"/>
<dbReference type="BioCyc" id="EBAC796937-HMP:GMGH-1244-MONOMER"/>